<dbReference type="AlphaFoldDB" id="A0A5Q6PD09"/>
<accession>A0A5Q6PD09</accession>
<proteinExistence type="predicted"/>
<feature type="transmembrane region" description="Helical" evidence="1">
    <location>
        <begin position="37"/>
        <end position="59"/>
    </location>
</feature>
<comment type="caution">
    <text evidence="2">The sequence shown here is derived from an EMBL/GenBank/DDBJ whole genome shotgun (WGS) entry which is preliminary data.</text>
</comment>
<sequence length="176" mass="19627">MLCLSLVVMRCQPLRRALCEQGDKMDNQILFELNDGAFWLSIIIGLFGLVIIIGVVWFGREIFTHTLSKHFCCSDCFEVLIHKYQHHNVSSELQAIMDSCADFRERRNEFWSVYGQIVLAIFIVVILAILLITKTISAEAGLPILSAVSGFAIAKGINSGKSRTNPINPADNEPKG</sequence>
<organism evidence="2 3">
    <name type="scientific">Vibrio cholerae</name>
    <dbReference type="NCBI Taxonomy" id="666"/>
    <lineage>
        <taxon>Bacteria</taxon>
        <taxon>Pseudomonadati</taxon>
        <taxon>Pseudomonadota</taxon>
        <taxon>Gammaproteobacteria</taxon>
        <taxon>Vibrionales</taxon>
        <taxon>Vibrionaceae</taxon>
        <taxon>Vibrio</taxon>
    </lineage>
</organism>
<keyword evidence="1" id="KW-0472">Membrane</keyword>
<evidence type="ECO:0000313" key="2">
    <source>
        <dbReference type="EMBL" id="KAA1252519.1"/>
    </source>
</evidence>
<gene>
    <name evidence="2" type="ORF">F0M16_22455</name>
</gene>
<reference evidence="2 3" key="1">
    <citation type="submission" date="2019-09" db="EMBL/GenBank/DDBJ databases">
        <authorList>
            <person name="Kritzky A."/>
            <person name="Schelkanova E.Y."/>
            <person name="Alkhova Z.V."/>
            <person name="Smirnova N.I."/>
        </authorList>
    </citation>
    <scope>NUCLEOTIDE SEQUENCE [LARGE SCALE GENOMIC DNA]</scope>
    <source>
        <strain evidence="2 3">M1526</strain>
    </source>
</reference>
<keyword evidence="1" id="KW-1133">Transmembrane helix</keyword>
<dbReference type="AntiFam" id="ANF00278">
    <property type="entry name" value="Spurious ORF motif from attC repeats"/>
</dbReference>
<keyword evidence="1" id="KW-0812">Transmembrane</keyword>
<dbReference type="Proteomes" id="UP000323225">
    <property type="component" value="Unassembled WGS sequence"/>
</dbReference>
<dbReference type="EMBL" id="VUAA01000062">
    <property type="protein sequence ID" value="KAA1252519.1"/>
    <property type="molecule type" value="Genomic_DNA"/>
</dbReference>
<evidence type="ECO:0000313" key="3">
    <source>
        <dbReference type="Proteomes" id="UP000323225"/>
    </source>
</evidence>
<dbReference type="NCBIfam" id="NF041952">
    <property type="entry name" value="super_attC_Vc_1"/>
    <property type="match status" value="1"/>
</dbReference>
<evidence type="ECO:0000256" key="1">
    <source>
        <dbReference type="SAM" id="Phobius"/>
    </source>
</evidence>
<name>A0A5Q6PD09_VIBCL</name>
<protein>
    <submittedName>
        <fullName evidence="2">Uncharacterized protein</fullName>
    </submittedName>
</protein>
<feature type="transmembrane region" description="Helical" evidence="1">
    <location>
        <begin position="113"/>
        <end position="132"/>
    </location>
</feature>